<evidence type="ECO:0000256" key="4">
    <source>
        <dbReference type="ARBA" id="ARBA00022840"/>
    </source>
</evidence>
<proteinExistence type="inferred from homology"/>
<dbReference type="PROSITE" id="PS50893">
    <property type="entry name" value="ABC_TRANSPORTER_2"/>
    <property type="match status" value="1"/>
</dbReference>
<dbReference type="InterPro" id="IPR027417">
    <property type="entry name" value="P-loop_NTPase"/>
</dbReference>
<dbReference type="GO" id="GO:0015807">
    <property type="term" value="P:L-amino acid transport"/>
    <property type="evidence" value="ECO:0007669"/>
    <property type="project" value="TreeGrafter"/>
</dbReference>
<dbReference type="SUPFAM" id="SSF52540">
    <property type="entry name" value="P-loop containing nucleoside triphosphate hydrolases"/>
    <property type="match status" value="1"/>
</dbReference>
<dbReference type="InterPro" id="IPR052156">
    <property type="entry name" value="BCAA_Transport_ATP-bd_LivF"/>
</dbReference>
<evidence type="ECO:0000259" key="6">
    <source>
        <dbReference type="PROSITE" id="PS50893"/>
    </source>
</evidence>
<comment type="similarity">
    <text evidence="1">Belongs to the ABC transporter superfamily.</text>
</comment>
<sequence>MLKVRNLKSFYGYLQALRGVSIHVEEGEIVALIGANGAGKTTLLNSIAGIISSKKGQILFKDKDITHFPPQQIVKQGISLVPEGRQLFTPLSVMDNLILGAYQRYKRKNKDNIEADLDRVFHFFPILRERRKQLAGTLSGGEQQMLAIARALMSKPKLLLLDEPSMGLAPKVVKEIFRIILELQKEGTTIFLVEQNAKMALGIANRGYVIETGRIVIQGSSQELLGNKEIRRAYLGRGYKKVWE</sequence>
<dbReference type="Pfam" id="PF00005">
    <property type="entry name" value="ABC_tran"/>
    <property type="match status" value="1"/>
</dbReference>
<evidence type="ECO:0000313" key="8">
    <source>
        <dbReference type="EMBL" id="RLE14111.1"/>
    </source>
</evidence>
<dbReference type="GO" id="GO:0005524">
    <property type="term" value="F:ATP binding"/>
    <property type="evidence" value="ECO:0007669"/>
    <property type="project" value="UniProtKB-KW"/>
</dbReference>
<dbReference type="GO" id="GO:0016887">
    <property type="term" value="F:ATP hydrolysis activity"/>
    <property type="evidence" value="ECO:0007669"/>
    <property type="project" value="InterPro"/>
</dbReference>
<accession>A0A662DIH3</accession>
<organism evidence="8 9">
    <name type="scientific">Aerophobetes bacterium</name>
    <dbReference type="NCBI Taxonomy" id="2030807"/>
    <lineage>
        <taxon>Bacteria</taxon>
        <taxon>Candidatus Aerophobota</taxon>
    </lineage>
</organism>
<comment type="caution">
    <text evidence="8">The sequence shown here is derived from an EMBL/GenBank/DDBJ whole genome shotgun (WGS) entry which is preliminary data.</text>
</comment>
<evidence type="ECO:0000256" key="3">
    <source>
        <dbReference type="ARBA" id="ARBA00022741"/>
    </source>
</evidence>
<name>A0A662DIH3_UNCAE</name>
<dbReference type="GO" id="GO:0015658">
    <property type="term" value="F:branched-chain amino acid transmembrane transporter activity"/>
    <property type="evidence" value="ECO:0007669"/>
    <property type="project" value="InterPro"/>
</dbReference>
<dbReference type="CDD" id="cd03224">
    <property type="entry name" value="ABC_TM1139_LivF_branched"/>
    <property type="match status" value="1"/>
</dbReference>
<evidence type="ECO:0000256" key="2">
    <source>
        <dbReference type="ARBA" id="ARBA00022448"/>
    </source>
</evidence>
<dbReference type="PANTHER" id="PTHR43820">
    <property type="entry name" value="HIGH-AFFINITY BRANCHED-CHAIN AMINO ACID TRANSPORT ATP-BINDING PROTEIN LIVF"/>
    <property type="match status" value="1"/>
</dbReference>
<dbReference type="EMBL" id="DRBC01000179">
    <property type="protein sequence ID" value="HDN84715.1"/>
    <property type="molecule type" value="Genomic_DNA"/>
</dbReference>
<keyword evidence="3" id="KW-0547">Nucleotide-binding</keyword>
<dbReference type="Proteomes" id="UP000267654">
    <property type="component" value="Unassembled WGS sequence"/>
</dbReference>
<dbReference type="InterPro" id="IPR003439">
    <property type="entry name" value="ABC_transporter-like_ATP-bd"/>
</dbReference>
<keyword evidence="2" id="KW-0813">Transport</keyword>
<dbReference type="InterPro" id="IPR030660">
    <property type="entry name" value="ABC_branched_ATPase_LivF/BraG"/>
</dbReference>
<dbReference type="InterPro" id="IPR017871">
    <property type="entry name" value="ABC_transporter-like_CS"/>
</dbReference>
<keyword evidence="5" id="KW-0029">Amino-acid transport</keyword>
<protein>
    <submittedName>
        <fullName evidence="7 8">ABC transporter ATP-binding protein</fullName>
    </submittedName>
</protein>
<feature type="domain" description="ABC transporter" evidence="6">
    <location>
        <begin position="2"/>
        <end position="237"/>
    </location>
</feature>
<evidence type="ECO:0000256" key="1">
    <source>
        <dbReference type="ARBA" id="ARBA00005417"/>
    </source>
</evidence>
<evidence type="ECO:0000313" key="7">
    <source>
        <dbReference type="EMBL" id="HDN84715.1"/>
    </source>
</evidence>
<keyword evidence="4 8" id="KW-0067">ATP-binding</keyword>
<dbReference type="Gene3D" id="3.40.50.300">
    <property type="entry name" value="P-loop containing nucleotide triphosphate hydrolases"/>
    <property type="match status" value="1"/>
</dbReference>
<evidence type="ECO:0000313" key="9">
    <source>
        <dbReference type="Proteomes" id="UP000267654"/>
    </source>
</evidence>
<gene>
    <name evidence="8" type="primary">livF</name>
    <name evidence="8" type="ORF">DRI96_01925</name>
    <name evidence="7" type="ORF">ENG47_03025</name>
</gene>
<dbReference type="SMART" id="SM00382">
    <property type="entry name" value="AAA"/>
    <property type="match status" value="1"/>
</dbReference>
<dbReference type="EMBL" id="QMQB01000053">
    <property type="protein sequence ID" value="RLE14111.1"/>
    <property type="molecule type" value="Genomic_DNA"/>
</dbReference>
<dbReference type="PANTHER" id="PTHR43820:SF4">
    <property type="entry name" value="HIGH-AFFINITY BRANCHED-CHAIN AMINO ACID TRANSPORT ATP-BINDING PROTEIN LIVF"/>
    <property type="match status" value="1"/>
</dbReference>
<dbReference type="AlphaFoldDB" id="A0A662DIH3"/>
<reference evidence="7" key="2">
    <citation type="journal article" date="2020" name="mSystems">
        <title>Genome- and Community-Level Interaction Insights into Carbon Utilization and Element Cycling Functions of Hydrothermarchaeota in Hydrothermal Sediment.</title>
        <authorList>
            <person name="Zhou Z."/>
            <person name="Liu Y."/>
            <person name="Xu W."/>
            <person name="Pan J."/>
            <person name="Luo Z.H."/>
            <person name="Li M."/>
        </authorList>
    </citation>
    <scope>NUCLEOTIDE SEQUENCE [LARGE SCALE GENOMIC DNA]</scope>
    <source>
        <strain evidence="7">HyVt-219</strain>
    </source>
</reference>
<dbReference type="InterPro" id="IPR003593">
    <property type="entry name" value="AAA+_ATPase"/>
</dbReference>
<dbReference type="PIRSF" id="PIRSF039137">
    <property type="entry name" value="ABC_branched_ATPase"/>
    <property type="match status" value="1"/>
</dbReference>
<dbReference type="Proteomes" id="UP000885660">
    <property type="component" value="Unassembled WGS sequence"/>
</dbReference>
<reference evidence="8 9" key="1">
    <citation type="submission" date="2018-06" db="EMBL/GenBank/DDBJ databases">
        <title>Extensive metabolic versatility and redundancy in microbially diverse, dynamic hydrothermal sediments.</title>
        <authorList>
            <person name="Dombrowski N."/>
            <person name="Teske A."/>
            <person name="Baker B.J."/>
        </authorList>
    </citation>
    <scope>NUCLEOTIDE SEQUENCE [LARGE SCALE GENOMIC DNA]</scope>
    <source>
        <strain evidence="8">B19_G9</strain>
    </source>
</reference>
<evidence type="ECO:0000256" key="5">
    <source>
        <dbReference type="ARBA" id="ARBA00022970"/>
    </source>
</evidence>
<dbReference type="PROSITE" id="PS00211">
    <property type="entry name" value="ABC_TRANSPORTER_1"/>
    <property type="match status" value="1"/>
</dbReference>